<reference evidence="2" key="1">
    <citation type="submission" date="2020-10" db="EMBL/GenBank/DDBJ databases">
        <authorList>
            <person name="Gilroy R."/>
        </authorList>
    </citation>
    <scope>NUCLEOTIDE SEQUENCE</scope>
    <source>
        <strain evidence="2">9366</strain>
    </source>
</reference>
<name>A0A9D1SJI8_9FIRM</name>
<feature type="transmembrane region" description="Helical" evidence="1">
    <location>
        <begin position="200"/>
        <end position="217"/>
    </location>
</feature>
<feature type="transmembrane region" description="Helical" evidence="1">
    <location>
        <begin position="32"/>
        <end position="50"/>
    </location>
</feature>
<accession>A0A9D1SJI8</accession>
<comment type="caution">
    <text evidence="2">The sequence shown here is derived from an EMBL/GenBank/DDBJ whole genome shotgun (WGS) entry which is preliminary data.</text>
</comment>
<dbReference type="EMBL" id="DVNJ01000001">
    <property type="protein sequence ID" value="HIU62255.1"/>
    <property type="molecule type" value="Genomic_DNA"/>
</dbReference>
<gene>
    <name evidence="2" type="ORF">IAB07_00615</name>
</gene>
<reference evidence="2" key="2">
    <citation type="journal article" date="2021" name="PeerJ">
        <title>Extensive microbial diversity within the chicken gut microbiome revealed by metagenomics and culture.</title>
        <authorList>
            <person name="Gilroy R."/>
            <person name="Ravi A."/>
            <person name="Getino M."/>
            <person name="Pursley I."/>
            <person name="Horton D.L."/>
            <person name="Alikhan N.F."/>
            <person name="Baker D."/>
            <person name="Gharbi K."/>
            <person name="Hall N."/>
            <person name="Watson M."/>
            <person name="Adriaenssens E.M."/>
            <person name="Foster-Nyarko E."/>
            <person name="Jarju S."/>
            <person name="Secka A."/>
            <person name="Antonio M."/>
            <person name="Oren A."/>
            <person name="Chaudhuri R.R."/>
            <person name="La Ragione R."/>
            <person name="Hildebrand F."/>
            <person name="Pallen M.J."/>
        </authorList>
    </citation>
    <scope>NUCLEOTIDE SEQUENCE</scope>
    <source>
        <strain evidence="2">9366</strain>
    </source>
</reference>
<evidence type="ECO:0000256" key="1">
    <source>
        <dbReference type="SAM" id="Phobius"/>
    </source>
</evidence>
<dbReference type="AlphaFoldDB" id="A0A9D1SJI8"/>
<feature type="transmembrane region" description="Helical" evidence="1">
    <location>
        <begin position="7"/>
        <end position="26"/>
    </location>
</feature>
<keyword evidence="1" id="KW-0472">Membrane</keyword>
<evidence type="ECO:0000313" key="2">
    <source>
        <dbReference type="EMBL" id="HIU62255.1"/>
    </source>
</evidence>
<sequence length="264" mass="28624">MGRYADFVLLQFMVFTAALTVCAFFGLYAPLAAGIALACALLTGLIGVALSRREKKSGGISFKNWVFFCKAGGDERLEKTALNVFRTLRAAESSEGIIFTGDFAVAVFARFAPLSADASAALFRKCERLGIKSLHILSPNRESRAAAIGVRLGFEVRQLPLRAFYRLACGAGEVPQKTKRALKRGAALKAASARLFRRDIAARFCLAALALCLLSQVTPLQTYYLSVSALSLLFSLVCFAFSLKGYGKDDSPLLPESEKLLTKR</sequence>
<organism evidence="2 3">
    <name type="scientific">Candidatus Caccalectryoclostridium excrementigallinarum</name>
    <dbReference type="NCBI Taxonomy" id="2840710"/>
    <lineage>
        <taxon>Bacteria</taxon>
        <taxon>Bacillati</taxon>
        <taxon>Bacillota</taxon>
        <taxon>Clostridia</taxon>
        <taxon>Christensenellales</taxon>
        <taxon>Christensenellaceae</taxon>
        <taxon>Christensenellaceae incertae sedis</taxon>
        <taxon>Candidatus Caccalectryoclostridium</taxon>
    </lineage>
</organism>
<protein>
    <submittedName>
        <fullName evidence="2">Uncharacterized protein</fullName>
    </submittedName>
</protein>
<feature type="transmembrane region" description="Helical" evidence="1">
    <location>
        <begin position="223"/>
        <end position="243"/>
    </location>
</feature>
<dbReference type="Proteomes" id="UP000824145">
    <property type="component" value="Unassembled WGS sequence"/>
</dbReference>
<proteinExistence type="predicted"/>
<evidence type="ECO:0000313" key="3">
    <source>
        <dbReference type="Proteomes" id="UP000824145"/>
    </source>
</evidence>
<keyword evidence="1" id="KW-0812">Transmembrane</keyword>
<keyword evidence="1" id="KW-1133">Transmembrane helix</keyword>